<evidence type="ECO:0000313" key="2">
    <source>
        <dbReference type="EMBL" id="TDU68066.1"/>
    </source>
</evidence>
<proteinExistence type="predicted"/>
<accession>A0A4R7RTC1</accession>
<dbReference type="RefSeq" id="WP_133796210.1">
    <property type="nucleotide sequence ID" value="NZ_SOCA01000006.1"/>
</dbReference>
<evidence type="ECO:0000256" key="1">
    <source>
        <dbReference type="SAM" id="Phobius"/>
    </source>
</evidence>
<keyword evidence="1" id="KW-0472">Membrane</keyword>
<name>A0A4R7RTC1_9BACT</name>
<dbReference type="Proteomes" id="UP000295662">
    <property type="component" value="Unassembled WGS sequence"/>
</dbReference>
<dbReference type="AlphaFoldDB" id="A0A4R7RTC1"/>
<protein>
    <recommendedName>
        <fullName evidence="4">DUF1559 domain-containing protein</fullName>
    </recommendedName>
</protein>
<keyword evidence="1" id="KW-0812">Transmembrane</keyword>
<keyword evidence="3" id="KW-1185">Reference proteome</keyword>
<evidence type="ECO:0008006" key="4">
    <source>
        <dbReference type="Google" id="ProtNLM"/>
    </source>
</evidence>
<feature type="transmembrane region" description="Helical" evidence="1">
    <location>
        <begin position="15"/>
        <end position="37"/>
    </location>
</feature>
<comment type="caution">
    <text evidence="2">The sequence shown here is derived from an EMBL/GenBank/DDBJ whole genome shotgun (WGS) entry which is preliminary data.</text>
</comment>
<gene>
    <name evidence="2" type="ORF">EI77_03183</name>
</gene>
<dbReference type="OrthoDB" id="194739at2"/>
<sequence>MSEDEPKKGWGCMQWGAVLGVIILLVGFFSSIGSSLVTRSRQMIGASNAGQIVGLLLTYASEYNGVFPDHGKDLTKLTSNDVFRVLFKEGLIQDETIFGCPLSGVLPDKNFGAAPDYAQALMPGENHWMFTAGLSATAPSHYPLVMEDAVTSTWPPQWSPSSKSFFSFAPPKNRPSGSAWKDGSILAAFNDGSVQPVKLTLKNGILSLPKSVLKPEGKTPLPELKILDVE</sequence>
<dbReference type="EMBL" id="SOCA01000006">
    <property type="protein sequence ID" value="TDU68066.1"/>
    <property type="molecule type" value="Genomic_DNA"/>
</dbReference>
<evidence type="ECO:0000313" key="3">
    <source>
        <dbReference type="Proteomes" id="UP000295662"/>
    </source>
</evidence>
<organism evidence="2 3">
    <name type="scientific">Prosthecobacter fusiformis</name>
    <dbReference type="NCBI Taxonomy" id="48464"/>
    <lineage>
        <taxon>Bacteria</taxon>
        <taxon>Pseudomonadati</taxon>
        <taxon>Verrucomicrobiota</taxon>
        <taxon>Verrucomicrobiia</taxon>
        <taxon>Verrucomicrobiales</taxon>
        <taxon>Verrucomicrobiaceae</taxon>
        <taxon>Prosthecobacter</taxon>
    </lineage>
</organism>
<reference evidence="2 3" key="1">
    <citation type="submission" date="2019-03" db="EMBL/GenBank/DDBJ databases">
        <title>Genomic Encyclopedia of Archaeal and Bacterial Type Strains, Phase II (KMG-II): from individual species to whole genera.</title>
        <authorList>
            <person name="Goeker M."/>
        </authorList>
    </citation>
    <scope>NUCLEOTIDE SEQUENCE [LARGE SCALE GENOMIC DNA]</scope>
    <source>
        <strain evidence="2 3">ATCC 25309</strain>
    </source>
</reference>
<keyword evidence="1" id="KW-1133">Transmembrane helix</keyword>